<accession>A0A0T5VVG8</accession>
<evidence type="ECO:0000256" key="2">
    <source>
        <dbReference type="ARBA" id="ARBA00006275"/>
    </source>
</evidence>
<evidence type="ECO:0000259" key="6">
    <source>
        <dbReference type="Pfam" id="PF07980"/>
    </source>
</evidence>
<evidence type="ECO:0008006" key="10">
    <source>
        <dbReference type="Google" id="ProtNLM"/>
    </source>
</evidence>
<evidence type="ECO:0000313" key="9">
    <source>
        <dbReference type="Proteomes" id="UP000051950"/>
    </source>
</evidence>
<dbReference type="Gene3D" id="1.25.40.390">
    <property type="match status" value="1"/>
</dbReference>
<keyword evidence="5" id="KW-0998">Cell outer membrane</keyword>
<sequence length="674" mass="77279">MVWVTQSNQYITLVFQLIYNNINMSYNYTAAKTRCLFVIVVIALIELSGCKKYLDVVPDNVATIENAFKLRNEAEKYLFTCYSYLPKNGDNWYNAGMFTAAEIIVPEADQSNWHAAYRIARGQQNKDAPLFDEWGGARKGNPGNTRFDHLKIWRAIRHCNIFLENIQDRSKVPDLSLDERTRWIGEVKFLKAYYHFYMLQMYGPIPIVDKNLDGEDMLHKRMPVDECVNFISALLDESVEGLPSRIVDENTQLGRVTQPIALAVKAKLLVLAASPLFNGNPDYLNFKDNDGTSLFNSTFDAGKWVKARDASKAAVEAALQNGHQLYEYRNDIFNLSPETKVQLNIRNAVTDRWNTEVVWGLSNSYFGNEGACMPPMVRGANINRGQLQGKWAASMSIAKMFYTKNGVPLEEDKTLNFSNYTALRTAIPAERYNIEGNYPTARLNFDREPRFYADLGFDGGVWYMKDGNATGSDINTFYVQSKNSNRAGFGDFVNWNETGYFIKKLVHWESTTNSSAAPTWRTFPWPEIRLADLYLLYAESINEVEGGSSTAIEYLNRVRKRAGLNGVVESWSAYSNNPSKFSTKAGLREIIQRERLIELAFEGQRFWDIRRWKLASTEFNRDITALNIYGKTSETYNVERVVWSMKFIAPRDYLWPIGNYEIRRNAKLVENPGW</sequence>
<dbReference type="AlphaFoldDB" id="A0A0T5VVG8"/>
<dbReference type="InterPro" id="IPR012944">
    <property type="entry name" value="SusD_RagB_dom"/>
</dbReference>
<dbReference type="EMBL" id="LMZQ01000001">
    <property type="protein sequence ID" value="KRT17851.1"/>
    <property type="molecule type" value="Genomic_DNA"/>
</dbReference>
<keyword evidence="4" id="KW-0472">Membrane</keyword>
<name>A0A0T5VVG8_9SPHI</name>
<evidence type="ECO:0000256" key="3">
    <source>
        <dbReference type="ARBA" id="ARBA00022729"/>
    </source>
</evidence>
<evidence type="ECO:0000259" key="7">
    <source>
        <dbReference type="Pfam" id="PF14322"/>
    </source>
</evidence>
<dbReference type="InterPro" id="IPR033985">
    <property type="entry name" value="SusD-like_N"/>
</dbReference>
<organism evidence="8 9">
    <name type="scientific">Pedobacter ginsenosidimutans</name>
    <dbReference type="NCBI Taxonomy" id="687842"/>
    <lineage>
        <taxon>Bacteria</taxon>
        <taxon>Pseudomonadati</taxon>
        <taxon>Bacteroidota</taxon>
        <taxon>Sphingobacteriia</taxon>
        <taxon>Sphingobacteriales</taxon>
        <taxon>Sphingobacteriaceae</taxon>
        <taxon>Pedobacter</taxon>
    </lineage>
</organism>
<dbReference type="GO" id="GO:0009279">
    <property type="term" value="C:cell outer membrane"/>
    <property type="evidence" value="ECO:0007669"/>
    <property type="project" value="UniProtKB-SubCell"/>
</dbReference>
<proteinExistence type="inferred from homology"/>
<comment type="subcellular location">
    <subcellularLocation>
        <location evidence="1">Cell outer membrane</location>
    </subcellularLocation>
</comment>
<evidence type="ECO:0000256" key="1">
    <source>
        <dbReference type="ARBA" id="ARBA00004442"/>
    </source>
</evidence>
<dbReference type="Pfam" id="PF07980">
    <property type="entry name" value="SusD_RagB"/>
    <property type="match status" value="1"/>
</dbReference>
<dbReference type="STRING" id="687842.ASU31_00720"/>
<keyword evidence="9" id="KW-1185">Reference proteome</keyword>
<comment type="caution">
    <text evidence="8">The sequence shown here is derived from an EMBL/GenBank/DDBJ whole genome shotgun (WGS) entry which is preliminary data.</text>
</comment>
<evidence type="ECO:0000256" key="4">
    <source>
        <dbReference type="ARBA" id="ARBA00023136"/>
    </source>
</evidence>
<feature type="domain" description="RagB/SusD" evidence="6">
    <location>
        <begin position="383"/>
        <end position="674"/>
    </location>
</feature>
<reference evidence="8 9" key="1">
    <citation type="submission" date="2015-11" db="EMBL/GenBank/DDBJ databases">
        <title>Sequence of Pedobacter ginsenosidimutans.</title>
        <authorList>
            <person name="Carson E."/>
            <person name="Keyser V."/>
            <person name="Newman J."/>
            <person name="Miller J."/>
        </authorList>
    </citation>
    <scope>NUCLEOTIDE SEQUENCE [LARGE SCALE GENOMIC DNA]</scope>
    <source>
        <strain evidence="8 9">KACC 14530</strain>
    </source>
</reference>
<keyword evidence="3" id="KW-0732">Signal</keyword>
<dbReference type="InterPro" id="IPR011990">
    <property type="entry name" value="TPR-like_helical_dom_sf"/>
</dbReference>
<evidence type="ECO:0000256" key="5">
    <source>
        <dbReference type="ARBA" id="ARBA00023237"/>
    </source>
</evidence>
<dbReference type="SUPFAM" id="SSF48452">
    <property type="entry name" value="TPR-like"/>
    <property type="match status" value="1"/>
</dbReference>
<dbReference type="Proteomes" id="UP000051950">
    <property type="component" value="Unassembled WGS sequence"/>
</dbReference>
<feature type="domain" description="SusD-like N-terminal" evidence="7">
    <location>
        <begin position="148"/>
        <end position="267"/>
    </location>
</feature>
<protein>
    <recommendedName>
        <fullName evidence="10">Carbohydrate-binding protein SusD</fullName>
    </recommendedName>
</protein>
<comment type="similarity">
    <text evidence="2">Belongs to the SusD family.</text>
</comment>
<dbReference type="Pfam" id="PF14322">
    <property type="entry name" value="SusD-like_3"/>
    <property type="match status" value="1"/>
</dbReference>
<gene>
    <name evidence="8" type="ORF">ASU31_00720</name>
</gene>
<evidence type="ECO:0000313" key="8">
    <source>
        <dbReference type="EMBL" id="KRT17851.1"/>
    </source>
</evidence>